<name>A0A1Q5NZU9_9BACI</name>
<comment type="caution">
    <text evidence="1">The sequence shown here is derived from an EMBL/GenBank/DDBJ whole genome shotgun (WGS) entry which is preliminary data.</text>
</comment>
<dbReference type="SUPFAM" id="SSF50182">
    <property type="entry name" value="Sm-like ribonucleoproteins"/>
    <property type="match status" value="1"/>
</dbReference>
<dbReference type="GO" id="GO:0006355">
    <property type="term" value="P:regulation of DNA-templated transcription"/>
    <property type="evidence" value="ECO:0007669"/>
    <property type="project" value="InterPro"/>
</dbReference>
<proteinExistence type="predicted"/>
<dbReference type="GO" id="GO:0003723">
    <property type="term" value="F:RNA binding"/>
    <property type="evidence" value="ECO:0007669"/>
    <property type="project" value="InterPro"/>
</dbReference>
<protein>
    <submittedName>
        <fullName evidence="1">Uncharacterized protein</fullName>
    </submittedName>
</protein>
<accession>A0A1Q5NZU9</accession>
<sequence length="83" mass="9719">MTEEQKSPTKKKYAPAYEKPYQFRKGQEVKIAFLDGKTITGTVYQFSKYHIVLELEGKSELITVFKHAMKYIISKKQEIAEKE</sequence>
<dbReference type="OrthoDB" id="2418218at2"/>
<dbReference type="RefSeq" id="WP_073712791.1">
    <property type="nucleotide sequence ID" value="NZ_MRWQ01000023.1"/>
</dbReference>
<keyword evidence="2" id="KW-1185">Reference proteome</keyword>
<dbReference type="EMBL" id="MRWQ01000023">
    <property type="protein sequence ID" value="OKL35382.1"/>
    <property type="molecule type" value="Genomic_DNA"/>
</dbReference>
<reference evidence="1 2" key="1">
    <citation type="submission" date="2016-12" db="EMBL/GenBank/DDBJ databases">
        <title>Domibacillus sp. SAOS 44 whole genome sequencing.</title>
        <authorList>
            <person name="Verma A."/>
            <person name="Krishnamurthi S."/>
        </authorList>
    </citation>
    <scope>NUCLEOTIDE SEQUENCE [LARGE SCALE GENOMIC DNA]</scope>
    <source>
        <strain evidence="1 2">SAOS 44</strain>
    </source>
</reference>
<dbReference type="InterPro" id="IPR005001">
    <property type="entry name" value="Hfq"/>
</dbReference>
<organism evidence="1 2">
    <name type="scientific">Domibacillus mangrovi</name>
    <dbReference type="NCBI Taxonomy" id="1714354"/>
    <lineage>
        <taxon>Bacteria</taxon>
        <taxon>Bacillati</taxon>
        <taxon>Bacillota</taxon>
        <taxon>Bacilli</taxon>
        <taxon>Bacillales</taxon>
        <taxon>Bacillaceae</taxon>
        <taxon>Domibacillus</taxon>
    </lineage>
</organism>
<dbReference type="Pfam" id="PF17209">
    <property type="entry name" value="Hfq"/>
    <property type="match status" value="1"/>
</dbReference>
<evidence type="ECO:0000313" key="1">
    <source>
        <dbReference type="EMBL" id="OKL35382.1"/>
    </source>
</evidence>
<dbReference type="Gene3D" id="2.30.30.100">
    <property type="match status" value="1"/>
</dbReference>
<dbReference type="Proteomes" id="UP000186524">
    <property type="component" value="Unassembled WGS sequence"/>
</dbReference>
<dbReference type="STRING" id="1714354.BLL40_15625"/>
<gene>
    <name evidence="1" type="ORF">BLL40_15625</name>
</gene>
<dbReference type="InterPro" id="IPR010920">
    <property type="entry name" value="LSM_dom_sf"/>
</dbReference>
<evidence type="ECO:0000313" key="2">
    <source>
        <dbReference type="Proteomes" id="UP000186524"/>
    </source>
</evidence>
<dbReference type="AlphaFoldDB" id="A0A1Q5NZU9"/>